<dbReference type="InterPro" id="IPR039261">
    <property type="entry name" value="FNR_nucleotide-bd"/>
</dbReference>
<name>A0ABN3B814_9MICO</name>
<dbReference type="SUPFAM" id="SSF63380">
    <property type="entry name" value="Riboflavin synthase domain-like"/>
    <property type="match status" value="1"/>
</dbReference>
<proteinExistence type="predicted"/>
<gene>
    <name evidence="2" type="ORF">GCM10009786_21250</name>
</gene>
<dbReference type="Pfam" id="PF08021">
    <property type="entry name" value="FAD_binding_9"/>
    <property type="match status" value="1"/>
</dbReference>
<sequence>MNLHTAAESVNEHLRSIHLMNYRWGAPAASCRRLPRTEGSAMPSSNIVVAHAETGLVTAEVLRADRISPGFVRLTVGGDDFSRWRHLGFDQWFRLAMPVAGEATRFDRMSDRFDTRGYLKYLALPKATRPEIRNYTVRAFRPETNEMDIDFVAHESDDPAHAGVAAPWATSLPIGDRVALIDQGCGYRAVEDADRVVLAGDESALPAVLGILRDIGPESTGHAIIEVPNAADCQPVEAPSGVDVQWIVREPGAHPGSAALDALRALPASATAGPVSAFVAGEQQLATGGRRHLVNECGVAKQAVDFCGYWRQR</sequence>
<protein>
    <submittedName>
        <fullName evidence="2">Siderophore-interacting protein</fullName>
    </submittedName>
</protein>
<accession>A0ABN3B814</accession>
<dbReference type="PANTHER" id="PTHR30157:SF0">
    <property type="entry name" value="NADPH-DEPENDENT FERRIC-CHELATE REDUCTASE"/>
    <property type="match status" value="1"/>
</dbReference>
<dbReference type="Proteomes" id="UP001501084">
    <property type="component" value="Unassembled WGS sequence"/>
</dbReference>
<feature type="domain" description="FAD-binding FR-type" evidence="1">
    <location>
        <begin position="54"/>
        <end position="192"/>
    </location>
</feature>
<dbReference type="InterPro" id="IPR007037">
    <property type="entry name" value="SIP_rossman_dom"/>
</dbReference>
<dbReference type="PANTHER" id="PTHR30157">
    <property type="entry name" value="FERRIC REDUCTASE, NADPH-DEPENDENT"/>
    <property type="match status" value="1"/>
</dbReference>
<dbReference type="InterPro" id="IPR013113">
    <property type="entry name" value="SIP_FAD-bd"/>
</dbReference>
<dbReference type="Pfam" id="PF04954">
    <property type="entry name" value="SIP"/>
    <property type="match status" value="1"/>
</dbReference>
<organism evidence="2 3">
    <name type="scientific">Leucobacter alluvii</name>
    <dbReference type="NCBI Taxonomy" id="340321"/>
    <lineage>
        <taxon>Bacteria</taxon>
        <taxon>Bacillati</taxon>
        <taxon>Actinomycetota</taxon>
        <taxon>Actinomycetes</taxon>
        <taxon>Micrococcales</taxon>
        <taxon>Microbacteriaceae</taxon>
        <taxon>Leucobacter</taxon>
    </lineage>
</organism>
<dbReference type="EMBL" id="BAAAOP010000009">
    <property type="protein sequence ID" value="GAA2189162.1"/>
    <property type="molecule type" value="Genomic_DNA"/>
</dbReference>
<dbReference type="InterPro" id="IPR017938">
    <property type="entry name" value="Riboflavin_synthase-like_b-brl"/>
</dbReference>
<evidence type="ECO:0000259" key="1">
    <source>
        <dbReference type="PROSITE" id="PS51384"/>
    </source>
</evidence>
<dbReference type="CDD" id="cd06193">
    <property type="entry name" value="siderophore_interacting"/>
    <property type="match status" value="1"/>
</dbReference>
<reference evidence="2 3" key="1">
    <citation type="journal article" date="2019" name="Int. J. Syst. Evol. Microbiol.">
        <title>The Global Catalogue of Microorganisms (GCM) 10K type strain sequencing project: providing services to taxonomists for standard genome sequencing and annotation.</title>
        <authorList>
            <consortium name="The Broad Institute Genomics Platform"/>
            <consortium name="The Broad Institute Genome Sequencing Center for Infectious Disease"/>
            <person name="Wu L."/>
            <person name="Ma J."/>
        </authorList>
    </citation>
    <scope>NUCLEOTIDE SEQUENCE [LARGE SCALE GENOMIC DNA]</scope>
    <source>
        <strain evidence="2 3">JCM 14919</strain>
    </source>
</reference>
<dbReference type="Gene3D" id="3.40.50.80">
    <property type="entry name" value="Nucleotide-binding domain of ferredoxin-NADP reductase (FNR) module"/>
    <property type="match status" value="1"/>
</dbReference>
<dbReference type="InterPro" id="IPR017927">
    <property type="entry name" value="FAD-bd_FR_type"/>
</dbReference>
<evidence type="ECO:0000313" key="3">
    <source>
        <dbReference type="Proteomes" id="UP001501084"/>
    </source>
</evidence>
<comment type="caution">
    <text evidence="2">The sequence shown here is derived from an EMBL/GenBank/DDBJ whole genome shotgun (WGS) entry which is preliminary data.</text>
</comment>
<dbReference type="PROSITE" id="PS51384">
    <property type="entry name" value="FAD_FR"/>
    <property type="match status" value="1"/>
</dbReference>
<evidence type="ECO:0000313" key="2">
    <source>
        <dbReference type="EMBL" id="GAA2189162.1"/>
    </source>
</evidence>
<dbReference type="Gene3D" id="2.40.30.10">
    <property type="entry name" value="Translation factors"/>
    <property type="match status" value="1"/>
</dbReference>
<dbReference type="InterPro" id="IPR039374">
    <property type="entry name" value="SIP_fam"/>
</dbReference>
<keyword evidence="3" id="KW-1185">Reference proteome</keyword>